<evidence type="ECO:0000313" key="1">
    <source>
        <dbReference type="EMBL" id="TKR70368.1"/>
    </source>
</evidence>
<keyword evidence="2" id="KW-1185">Reference proteome</keyword>
<dbReference type="EMBL" id="AZBU02000007">
    <property type="protein sequence ID" value="TKR70368.1"/>
    <property type="molecule type" value="Genomic_DNA"/>
</dbReference>
<proteinExistence type="predicted"/>
<reference evidence="1 2" key="1">
    <citation type="journal article" date="2015" name="Genome Biol.">
        <title>Comparative genomics of Steinernema reveals deeply conserved gene regulatory networks.</title>
        <authorList>
            <person name="Dillman A.R."/>
            <person name="Macchietto M."/>
            <person name="Porter C.F."/>
            <person name="Rogers A."/>
            <person name="Williams B."/>
            <person name="Antoshechkin I."/>
            <person name="Lee M.M."/>
            <person name="Goodwin Z."/>
            <person name="Lu X."/>
            <person name="Lewis E.E."/>
            <person name="Goodrich-Blair H."/>
            <person name="Stock S.P."/>
            <person name="Adams B.J."/>
            <person name="Sternberg P.W."/>
            <person name="Mortazavi A."/>
        </authorList>
    </citation>
    <scope>NUCLEOTIDE SEQUENCE [LARGE SCALE GENOMIC DNA]</scope>
    <source>
        <strain evidence="1 2">ALL</strain>
    </source>
</reference>
<protein>
    <recommendedName>
        <fullName evidence="3">G-protein coupled receptors family 1 profile domain-containing protein</fullName>
    </recommendedName>
</protein>
<comment type="caution">
    <text evidence="1">The sequence shown here is derived from an EMBL/GenBank/DDBJ whole genome shotgun (WGS) entry which is preliminary data.</text>
</comment>
<sequence length="142" mass="16188">MYLLSQSLQVLITFWEAFHRESLEEEYAIYYSYLNDIMSILTLVSSAMHFPIYCVCNRPIYHASVLTLQRFKTCILHPREDIKTLDCEYKTVGVSNPSIDQKLLSAGVPTNVSLKNSDSDDSTVAMVNLLGTADCKEHNWTL</sequence>
<dbReference type="PANTHER" id="PTHR46709:SF6">
    <property type="entry name" value="G-PROTEIN COUPLED RECEPTORS FAMILY 1 PROFILE DOMAIN-CONTAINING PROTEIN"/>
    <property type="match status" value="1"/>
</dbReference>
<dbReference type="OrthoDB" id="5852618at2759"/>
<dbReference type="AlphaFoldDB" id="A0A4U5MLN1"/>
<evidence type="ECO:0008006" key="3">
    <source>
        <dbReference type="Google" id="ProtNLM"/>
    </source>
</evidence>
<organism evidence="1 2">
    <name type="scientific">Steinernema carpocapsae</name>
    <name type="common">Entomopathogenic nematode</name>
    <dbReference type="NCBI Taxonomy" id="34508"/>
    <lineage>
        <taxon>Eukaryota</taxon>
        <taxon>Metazoa</taxon>
        <taxon>Ecdysozoa</taxon>
        <taxon>Nematoda</taxon>
        <taxon>Chromadorea</taxon>
        <taxon>Rhabditida</taxon>
        <taxon>Tylenchina</taxon>
        <taxon>Panagrolaimomorpha</taxon>
        <taxon>Strongyloidoidea</taxon>
        <taxon>Steinernematidae</taxon>
        <taxon>Steinernema</taxon>
    </lineage>
</organism>
<reference evidence="1 2" key="2">
    <citation type="journal article" date="2019" name="G3 (Bethesda)">
        <title>Hybrid Assembly of the Genome of the Entomopathogenic Nematode Steinernema carpocapsae Identifies the X-Chromosome.</title>
        <authorList>
            <person name="Serra L."/>
            <person name="Macchietto M."/>
            <person name="Macias-Munoz A."/>
            <person name="McGill C.J."/>
            <person name="Rodriguez I.M."/>
            <person name="Rodriguez B."/>
            <person name="Murad R."/>
            <person name="Mortazavi A."/>
        </authorList>
    </citation>
    <scope>NUCLEOTIDE SEQUENCE [LARGE SCALE GENOMIC DNA]</scope>
    <source>
        <strain evidence="1 2">ALL</strain>
    </source>
</reference>
<gene>
    <name evidence="1" type="ORF">L596_022405</name>
</gene>
<name>A0A4U5MLN1_STECR</name>
<dbReference type="PANTHER" id="PTHR46709">
    <property type="entry name" value="PROTEIN CBG23488-RELATED"/>
    <property type="match status" value="1"/>
</dbReference>
<accession>A0A4U5MLN1</accession>
<dbReference type="Proteomes" id="UP000298663">
    <property type="component" value="Unassembled WGS sequence"/>
</dbReference>
<evidence type="ECO:0000313" key="2">
    <source>
        <dbReference type="Proteomes" id="UP000298663"/>
    </source>
</evidence>